<evidence type="ECO:0008006" key="5">
    <source>
        <dbReference type="Google" id="ProtNLM"/>
    </source>
</evidence>
<feature type="coiled-coil region" evidence="1">
    <location>
        <begin position="3"/>
        <end position="30"/>
    </location>
</feature>
<proteinExistence type="predicted"/>
<keyword evidence="4" id="KW-1185">Reference proteome</keyword>
<keyword evidence="1" id="KW-0175">Coiled coil</keyword>
<accession>A0ABM8FVD7</accession>
<reference evidence="4" key="1">
    <citation type="journal article" date="2019" name="Int. J. Syst. Evol. Microbiol.">
        <title>The Global Catalogue of Microorganisms (GCM) 10K type strain sequencing project: providing services to taxonomists for standard genome sequencing and annotation.</title>
        <authorList>
            <consortium name="The Broad Institute Genomics Platform"/>
            <consortium name="The Broad Institute Genome Sequencing Center for Infectious Disease"/>
            <person name="Wu L."/>
            <person name="Ma J."/>
        </authorList>
    </citation>
    <scope>NUCLEOTIDE SEQUENCE [LARGE SCALE GENOMIC DNA]</scope>
    <source>
        <strain evidence="4">NBRC 106310</strain>
    </source>
</reference>
<evidence type="ECO:0000313" key="4">
    <source>
        <dbReference type="Proteomes" id="UP001321543"/>
    </source>
</evidence>
<dbReference type="SUPFAM" id="SSF82607">
    <property type="entry name" value="YbaB-like"/>
    <property type="match status" value="1"/>
</dbReference>
<dbReference type="EMBL" id="AP027728">
    <property type="protein sequence ID" value="BDZ39596.1"/>
    <property type="molecule type" value="Genomic_DNA"/>
</dbReference>
<gene>
    <name evidence="3" type="ORF">GCM10025863_22100</name>
</gene>
<organism evidence="3 4">
    <name type="scientific">Microbacterium suwonense</name>
    <dbReference type="NCBI Taxonomy" id="683047"/>
    <lineage>
        <taxon>Bacteria</taxon>
        <taxon>Bacillati</taxon>
        <taxon>Actinomycetota</taxon>
        <taxon>Actinomycetes</taxon>
        <taxon>Micrococcales</taxon>
        <taxon>Microbacteriaceae</taxon>
        <taxon>Microbacterium</taxon>
    </lineage>
</organism>
<dbReference type="Gene3D" id="3.30.1310.10">
    <property type="entry name" value="Nucleoid-associated protein YbaB-like domain"/>
    <property type="match status" value="2"/>
</dbReference>
<evidence type="ECO:0000313" key="3">
    <source>
        <dbReference type="EMBL" id="BDZ39596.1"/>
    </source>
</evidence>
<sequence length="247" mass="27449">MDMADANRLMAELQETAAELQRELQALSSASEAMTSVTVEDEKKSVKLTLASNGAVEALTLDEDWRDKIGEETLGLVVSTCYQSALEQRIGQWMKSYAENADEAVETADVSAPRPAPVRLGDPSSEWGVEGREKLREMYDAADAEQQDFLAHRAQRARQVRDGVNSSKTVTVTREGDTITAVNLDERWVRNTNDSVIEREIVSAMNGVMAMAARERENKYEGFPAIEQLVKIGHNPSELMRRMGAIR</sequence>
<evidence type="ECO:0000256" key="1">
    <source>
        <dbReference type="SAM" id="Coils"/>
    </source>
</evidence>
<dbReference type="Proteomes" id="UP001321543">
    <property type="component" value="Chromosome"/>
</dbReference>
<dbReference type="InterPro" id="IPR036894">
    <property type="entry name" value="YbaB-like_sf"/>
</dbReference>
<feature type="region of interest" description="Disordered" evidence="2">
    <location>
        <begin position="106"/>
        <end position="127"/>
    </location>
</feature>
<name>A0ABM8FVD7_9MICO</name>
<protein>
    <recommendedName>
        <fullName evidence="5">Nucleoid-associated protein YbaB</fullName>
    </recommendedName>
</protein>
<evidence type="ECO:0000256" key="2">
    <source>
        <dbReference type="SAM" id="MobiDB-lite"/>
    </source>
</evidence>